<dbReference type="InterPro" id="IPR003409">
    <property type="entry name" value="MORN"/>
</dbReference>
<dbReference type="GO" id="GO:0005829">
    <property type="term" value="C:cytosol"/>
    <property type="evidence" value="ECO:0007669"/>
    <property type="project" value="TreeGrafter"/>
</dbReference>
<proteinExistence type="predicted"/>
<dbReference type="SMART" id="SM00698">
    <property type="entry name" value="MORN"/>
    <property type="match status" value="8"/>
</dbReference>
<evidence type="ECO:0000313" key="4">
    <source>
        <dbReference type="Proteomes" id="UP000008983"/>
    </source>
</evidence>
<dbReference type="Gene3D" id="2.20.110.10">
    <property type="entry name" value="Histone H3 K4-specific methyltransferase SET7/9 N-terminal domain"/>
    <property type="match status" value="4"/>
</dbReference>
<dbReference type="EMBL" id="GL984220">
    <property type="protein sequence ID" value="EGR28665.1"/>
    <property type="molecule type" value="Genomic_DNA"/>
</dbReference>
<organism evidence="3 4">
    <name type="scientific">Ichthyophthirius multifiliis</name>
    <name type="common">White spot disease agent</name>
    <name type="synonym">Ich</name>
    <dbReference type="NCBI Taxonomy" id="5932"/>
    <lineage>
        <taxon>Eukaryota</taxon>
        <taxon>Sar</taxon>
        <taxon>Alveolata</taxon>
        <taxon>Ciliophora</taxon>
        <taxon>Intramacronucleata</taxon>
        <taxon>Oligohymenophorea</taxon>
        <taxon>Hymenostomatida</taxon>
        <taxon>Ophryoglenina</taxon>
        <taxon>Ichthyophthirius</taxon>
    </lineage>
</organism>
<reference evidence="3 4" key="1">
    <citation type="submission" date="2011-07" db="EMBL/GenBank/DDBJ databases">
        <authorList>
            <person name="Coyne R."/>
            <person name="Brami D."/>
            <person name="Johnson J."/>
            <person name="Hostetler J."/>
            <person name="Hannick L."/>
            <person name="Clark T."/>
            <person name="Cassidy-Hanley D."/>
            <person name="Inman J."/>
        </authorList>
    </citation>
    <scope>NUCLEOTIDE SEQUENCE [LARGE SCALE GENOMIC DNA]</scope>
    <source>
        <strain evidence="3 4">G5</strain>
    </source>
</reference>
<gene>
    <name evidence="3" type="ORF">IMG5_170870</name>
</gene>
<sequence>MGQECSTCNYRDGIGIQIWQDGARYEGQWKENKANGKGKFLHVDGDIFEGEWENNKANGKGTYLHANGAKYDGYWKNDLQEGYGIETWADGSRYEGYYKQAKKDGIGVYIWSDGSKYEGDWFENRITGKGIYTWLDKRRYEGEWLNNNMHGKGIYTWQDGRRYEGEYQYDKKHGFGTYYWVDGRQYKGFWQYGKQHGKGKYTLPNGESKIGIWEDGKKKYGLKEKLNQIYNNLFVELSDIKKQFGTFILLNAPMLLQYIYIIPQMYYSAQIGFLIILHVLTNIFFFILSLTDPGIMPKIAVYIDLQGLHIVTHVIIVLKDLIIIVHGQDSVLGKEIIDSFIFFYCFYHFFQLQLYVQIQICQQEIMLNIQLFVQQYQ</sequence>
<accession>G0R1J2</accession>
<keyword evidence="2" id="KW-1133">Transmembrane helix</keyword>
<dbReference type="PANTHER" id="PTHR43215:SF14">
    <property type="entry name" value="RADIAL SPOKE HEAD 1 HOMOLOG"/>
    <property type="match status" value="1"/>
</dbReference>
<name>G0R1J2_ICHMU</name>
<dbReference type="OrthoDB" id="437960at2759"/>
<evidence type="ECO:0000313" key="3">
    <source>
        <dbReference type="EMBL" id="EGR28665.1"/>
    </source>
</evidence>
<feature type="transmembrane region" description="Helical" evidence="2">
    <location>
        <begin position="267"/>
        <end position="288"/>
    </location>
</feature>
<keyword evidence="1" id="KW-0677">Repeat</keyword>
<keyword evidence="2" id="KW-0472">Membrane</keyword>
<dbReference type="STRING" id="857967.G0R1J2"/>
<keyword evidence="4" id="KW-1185">Reference proteome</keyword>
<dbReference type="SUPFAM" id="SSF82185">
    <property type="entry name" value="Histone H3 K4-specific methyltransferase SET7/9 N-terminal domain"/>
    <property type="match status" value="2"/>
</dbReference>
<dbReference type="InParanoid" id="G0R1J2"/>
<dbReference type="Pfam" id="PF02493">
    <property type="entry name" value="MORN"/>
    <property type="match status" value="8"/>
</dbReference>
<protein>
    <recommendedName>
        <fullName evidence="5">MORN repeat protein</fullName>
    </recommendedName>
</protein>
<keyword evidence="2" id="KW-0812">Transmembrane</keyword>
<evidence type="ECO:0008006" key="5">
    <source>
        <dbReference type="Google" id="ProtNLM"/>
    </source>
</evidence>
<evidence type="ECO:0000256" key="1">
    <source>
        <dbReference type="ARBA" id="ARBA00022737"/>
    </source>
</evidence>
<evidence type="ECO:0000256" key="2">
    <source>
        <dbReference type="SAM" id="Phobius"/>
    </source>
</evidence>
<dbReference type="PANTHER" id="PTHR43215">
    <property type="entry name" value="RADIAL SPOKE HEAD 1 HOMOLOG"/>
    <property type="match status" value="1"/>
</dbReference>
<dbReference type="GeneID" id="14904748"/>
<dbReference type="Proteomes" id="UP000008983">
    <property type="component" value="Unassembled WGS sequence"/>
</dbReference>
<dbReference type="FunFam" id="2.20.110.10:FF:000002">
    <property type="entry name" value="Phosphatidylinositol 4-phosphate 5-kinase 8"/>
    <property type="match status" value="1"/>
</dbReference>
<dbReference type="AlphaFoldDB" id="G0R1J2"/>
<feature type="transmembrane region" description="Helical" evidence="2">
    <location>
        <begin position="244"/>
        <end position="261"/>
    </location>
</feature>
<dbReference type="RefSeq" id="XP_004029901.1">
    <property type="nucleotide sequence ID" value="XM_004029853.1"/>
</dbReference>
<dbReference type="eggNOG" id="KOG0231">
    <property type="taxonomic scope" value="Eukaryota"/>
</dbReference>